<feature type="compositionally biased region" description="Polar residues" evidence="1">
    <location>
        <begin position="1"/>
        <end position="18"/>
    </location>
</feature>
<evidence type="ECO:0000313" key="3">
    <source>
        <dbReference type="Proteomes" id="UP000765509"/>
    </source>
</evidence>
<protein>
    <submittedName>
        <fullName evidence="2">Uncharacterized protein</fullName>
    </submittedName>
</protein>
<evidence type="ECO:0000256" key="1">
    <source>
        <dbReference type="SAM" id="MobiDB-lite"/>
    </source>
</evidence>
<comment type="caution">
    <text evidence="2">The sequence shown here is derived from an EMBL/GenBank/DDBJ whole genome shotgun (WGS) entry which is preliminary data.</text>
</comment>
<reference evidence="2" key="1">
    <citation type="submission" date="2021-03" db="EMBL/GenBank/DDBJ databases">
        <title>Draft genome sequence of rust myrtle Austropuccinia psidii MF-1, a brazilian biotype.</title>
        <authorList>
            <person name="Quecine M.C."/>
            <person name="Pachon D.M.R."/>
            <person name="Bonatelli M.L."/>
            <person name="Correr F.H."/>
            <person name="Franceschini L.M."/>
            <person name="Leite T.F."/>
            <person name="Margarido G.R.A."/>
            <person name="Almeida C.A."/>
            <person name="Ferrarezi J.A."/>
            <person name="Labate C.A."/>
        </authorList>
    </citation>
    <scope>NUCLEOTIDE SEQUENCE</scope>
    <source>
        <strain evidence="2">MF-1</strain>
    </source>
</reference>
<accession>A0A9Q3JKS8</accession>
<dbReference type="Proteomes" id="UP000765509">
    <property type="component" value="Unassembled WGS sequence"/>
</dbReference>
<proteinExistence type="predicted"/>
<feature type="region of interest" description="Disordered" evidence="1">
    <location>
        <begin position="1"/>
        <end position="32"/>
    </location>
</feature>
<dbReference type="EMBL" id="AVOT02076779">
    <property type="protein sequence ID" value="MBW0565043.1"/>
    <property type="molecule type" value="Genomic_DNA"/>
</dbReference>
<organism evidence="2 3">
    <name type="scientific">Austropuccinia psidii MF-1</name>
    <dbReference type="NCBI Taxonomy" id="1389203"/>
    <lineage>
        <taxon>Eukaryota</taxon>
        <taxon>Fungi</taxon>
        <taxon>Dikarya</taxon>
        <taxon>Basidiomycota</taxon>
        <taxon>Pucciniomycotina</taxon>
        <taxon>Pucciniomycetes</taxon>
        <taxon>Pucciniales</taxon>
        <taxon>Sphaerophragmiaceae</taxon>
        <taxon>Austropuccinia</taxon>
    </lineage>
</organism>
<dbReference type="AlphaFoldDB" id="A0A9Q3JKS8"/>
<sequence>MDANTTNTSDMGPQKQFNSPKSSDMECSSSESIIAISTAIPNPPPELPEEIMHKSNIEAPHAHWSSSTEISTEVLFGAEIEVITKEQFLKNSSQIAPRLEGMSKDAHIPQYVQEKLQEARELLVAHLDSVKSGNKLPPKSHVKIGTMTKISSKRKFKPSKNQAKKKICQTFQLAPEVNEGESGALCPSANESNNGHLINTTNDHPVGIPEIGGVTNHHENIVTSPNLDTQEATTVANENIGTETQKTVAEDGILLTQTNSDPSMDSAACSLTLTPSPSCKKIILENENKFDYIIMSYNVFKREDWIKFN</sequence>
<name>A0A9Q3JKS8_9BASI</name>
<feature type="compositionally biased region" description="Low complexity" evidence="1">
    <location>
        <begin position="19"/>
        <end position="32"/>
    </location>
</feature>
<gene>
    <name evidence="2" type="ORF">O181_104758</name>
</gene>
<evidence type="ECO:0000313" key="2">
    <source>
        <dbReference type="EMBL" id="MBW0565043.1"/>
    </source>
</evidence>
<keyword evidence="3" id="KW-1185">Reference proteome</keyword>